<dbReference type="Proteomes" id="UP001240150">
    <property type="component" value="Chromosome"/>
</dbReference>
<dbReference type="PANTHER" id="PTHR10704:SF44">
    <property type="entry name" value="LD35051P-RELATED"/>
    <property type="match status" value="1"/>
</dbReference>
<reference evidence="2 3" key="1">
    <citation type="submission" date="2023-06" db="EMBL/GenBank/DDBJ databases">
        <authorList>
            <person name="Yushchuk O."/>
            <person name="Binda E."/>
            <person name="Ruckert-Reed C."/>
            <person name="Fedorenko V."/>
            <person name="Kalinowski J."/>
            <person name="Marinelli F."/>
        </authorList>
    </citation>
    <scope>NUCLEOTIDE SEQUENCE [LARGE SCALE GENOMIC DNA]</scope>
    <source>
        <strain evidence="2 3">NRRL 3884</strain>
    </source>
</reference>
<feature type="region of interest" description="Disordered" evidence="1">
    <location>
        <begin position="310"/>
        <end position="332"/>
    </location>
</feature>
<dbReference type="InterPro" id="IPR027417">
    <property type="entry name" value="P-loop_NTPase"/>
</dbReference>
<evidence type="ECO:0000313" key="3">
    <source>
        <dbReference type="Proteomes" id="UP001240150"/>
    </source>
</evidence>
<accession>A0ABY8WN10</accession>
<name>A0ABY8WN10_9ACTN</name>
<sequence length="332" mass="36664">MSVDTTTRLVKVMYIAGWGRSGTTIVDNILNSYDGVFSTGELFYLWSRGLLEGRKCGCGVTLPRCALWGDILDVAFGADRPDPRRVAQLQRQAIRVRHTPALTGPVAGPEAEEYRQVTHRLYGAIAEVTGARLIIDSSKIPSAAALLPGMSGVRPYLLHMIRDPRAVTHSWMRTVPQVDRRKPAMMHREAPAASTMHWLIRNALAERLAGAYDGRYRLLRYEDFVAEPRATIEGLLDFAGVDAGGGPFLDDATVRLAVNHTIAGNPGRFRTGEVALRVDDRWRREQTAGPRLTATALALPLLHRYGYRARTSRPNRPARGGSPTVPEFSKLS</sequence>
<proteinExistence type="predicted"/>
<protein>
    <submittedName>
        <fullName evidence="2">Sulfotransferase</fullName>
    </submittedName>
</protein>
<organism evidence="2 3">
    <name type="scientific">Actinoplanes oblitus</name>
    <dbReference type="NCBI Taxonomy" id="3040509"/>
    <lineage>
        <taxon>Bacteria</taxon>
        <taxon>Bacillati</taxon>
        <taxon>Actinomycetota</taxon>
        <taxon>Actinomycetes</taxon>
        <taxon>Micromonosporales</taxon>
        <taxon>Micromonosporaceae</taxon>
        <taxon>Actinoplanes</taxon>
    </lineage>
</organism>
<keyword evidence="3" id="KW-1185">Reference proteome</keyword>
<dbReference type="InterPro" id="IPR051135">
    <property type="entry name" value="Gal/GlcNAc/GalNAc_ST"/>
</dbReference>
<dbReference type="RefSeq" id="WP_284919875.1">
    <property type="nucleotide sequence ID" value="NZ_CP126980.1"/>
</dbReference>
<dbReference type="EMBL" id="CP126980">
    <property type="protein sequence ID" value="WIM98493.1"/>
    <property type="molecule type" value="Genomic_DNA"/>
</dbReference>
<evidence type="ECO:0000313" key="2">
    <source>
        <dbReference type="EMBL" id="WIM98493.1"/>
    </source>
</evidence>
<evidence type="ECO:0000256" key="1">
    <source>
        <dbReference type="SAM" id="MobiDB-lite"/>
    </source>
</evidence>
<gene>
    <name evidence="2" type="ORF">ACTOB_002094</name>
</gene>
<dbReference type="Pfam" id="PF13469">
    <property type="entry name" value="Sulfotransfer_3"/>
    <property type="match status" value="1"/>
</dbReference>
<dbReference type="Gene3D" id="3.40.50.300">
    <property type="entry name" value="P-loop containing nucleotide triphosphate hydrolases"/>
    <property type="match status" value="1"/>
</dbReference>
<dbReference type="SUPFAM" id="SSF52540">
    <property type="entry name" value="P-loop containing nucleoside triphosphate hydrolases"/>
    <property type="match status" value="1"/>
</dbReference>
<dbReference type="PANTHER" id="PTHR10704">
    <property type="entry name" value="CARBOHYDRATE SULFOTRANSFERASE"/>
    <property type="match status" value="1"/>
</dbReference>